<evidence type="ECO:0000313" key="6">
    <source>
        <dbReference type="EMBL" id="MBB3935617.1"/>
    </source>
</evidence>
<keyword evidence="4" id="KW-0460">Magnesium</keyword>
<dbReference type="InterPro" id="IPR051600">
    <property type="entry name" value="Beta-PGM-like"/>
</dbReference>
<gene>
    <name evidence="6" type="ORF">GGR05_001761</name>
</gene>
<dbReference type="InterPro" id="IPR023214">
    <property type="entry name" value="HAD_sf"/>
</dbReference>
<dbReference type="Proteomes" id="UP000531216">
    <property type="component" value="Unassembled WGS sequence"/>
</dbReference>
<dbReference type="GO" id="GO:0046872">
    <property type="term" value="F:metal ion binding"/>
    <property type="evidence" value="ECO:0007669"/>
    <property type="project" value="UniProtKB-KW"/>
</dbReference>
<proteinExistence type="inferred from homology"/>
<evidence type="ECO:0000256" key="5">
    <source>
        <dbReference type="ARBA" id="ARBA00023277"/>
    </source>
</evidence>
<dbReference type="PANTHER" id="PTHR46193">
    <property type="entry name" value="6-PHOSPHOGLUCONATE PHOSPHATASE"/>
    <property type="match status" value="1"/>
</dbReference>
<keyword evidence="6" id="KW-0378">Hydrolase</keyword>
<dbReference type="SUPFAM" id="SSF56784">
    <property type="entry name" value="HAD-like"/>
    <property type="match status" value="1"/>
</dbReference>
<dbReference type="NCBIfam" id="TIGR01509">
    <property type="entry name" value="HAD-SF-IA-v3"/>
    <property type="match status" value="1"/>
</dbReference>
<evidence type="ECO:0000313" key="7">
    <source>
        <dbReference type="Proteomes" id="UP000531216"/>
    </source>
</evidence>
<dbReference type="EMBL" id="JACIDO010000003">
    <property type="protein sequence ID" value="MBB3935617.1"/>
    <property type="molecule type" value="Genomic_DNA"/>
</dbReference>
<sequence length="233" mass="25422">MTETTASTSTPIEALLFDLDGTLAHTDPLHLVAMRALLEDEGLAIDEETFVRRVSGQPNDAVGRYLFPDRTAEEHRDFIDRKEARFRDMAGELKPLAGVVAFIDRARADGLRIALVTNAPRKNVAFMLETLGIADRFEIRIYGDELERGKPDPLPYRLALEAFGLTPHQAIAFEDSLPGLAAAKGGGLVCVGIATSRSVEELTAAGADFAVEDFTDASVVALHDRQNWNRTTA</sequence>
<dbReference type="GO" id="GO:0016787">
    <property type="term" value="F:hydrolase activity"/>
    <property type="evidence" value="ECO:0007669"/>
    <property type="project" value="UniProtKB-KW"/>
</dbReference>
<dbReference type="InterPro" id="IPR006439">
    <property type="entry name" value="HAD-SF_hydro_IA"/>
</dbReference>
<organism evidence="6 7">
    <name type="scientific">Aureimonas phyllosphaerae</name>
    <dbReference type="NCBI Taxonomy" id="1166078"/>
    <lineage>
        <taxon>Bacteria</taxon>
        <taxon>Pseudomonadati</taxon>
        <taxon>Pseudomonadota</taxon>
        <taxon>Alphaproteobacteria</taxon>
        <taxon>Hyphomicrobiales</taxon>
        <taxon>Aurantimonadaceae</taxon>
        <taxon>Aureimonas</taxon>
    </lineage>
</organism>
<dbReference type="AlphaFoldDB" id="A0A7W6BRM5"/>
<keyword evidence="3" id="KW-0479">Metal-binding</keyword>
<comment type="caution">
    <text evidence="6">The sequence shown here is derived from an EMBL/GenBank/DDBJ whole genome shotgun (WGS) entry which is preliminary data.</text>
</comment>
<keyword evidence="7" id="KW-1185">Reference proteome</keyword>
<evidence type="ECO:0000256" key="3">
    <source>
        <dbReference type="ARBA" id="ARBA00022723"/>
    </source>
</evidence>
<comment type="cofactor">
    <cofactor evidence="1">
        <name>Mg(2+)</name>
        <dbReference type="ChEBI" id="CHEBI:18420"/>
    </cofactor>
</comment>
<protein>
    <submittedName>
        <fullName evidence="6">HAD superfamily hydrolase (TIGR01509 family)</fullName>
    </submittedName>
</protein>
<dbReference type="Gene3D" id="3.40.50.1000">
    <property type="entry name" value="HAD superfamily/HAD-like"/>
    <property type="match status" value="1"/>
</dbReference>
<dbReference type="Pfam" id="PF13419">
    <property type="entry name" value="HAD_2"/>
    <property type="match status" value="1"/>
</dbReference>
<dbReference type="OrthoDB" id="7989657at2"/>
<dbReference type="InterPro" id="IPR041492">
    <property type="entry name" value="HAD_2"/>
</dbReference>
<evidence type="ECO:0000256" key="4">
    <source>
        <dbReference type="ARBA" id="ARBA00022842"/>
    </source>
</evidence>
<dbReference type="SFLD" id="SFLDG01135">
    <property type="entry name" value="C1.5.6:_HAD__Beta-PGM__Phospha"/>
    <property type="match status" value="1"/>
</dbReference>
<dbReference type="PANTHER" id="PTHR46193:SF18">
    <property type="entry name" value="HEXITOL PHOSPHATASE B"/>
    <property type="match status" value="1"/>
</dbReference>
<dbReference type="InterPro" id="IPR023198">
    <property type="entry name" value="PGP-like_dom2"/>
</dbReference>
<accession>A0A7W6BRM5</accession>
<keyword evidence="5" id="KW-0119">Carbohydrate metabolism</keyword>
<dbReference type="SFLD" id="SFLDG01129">
    <property type="entry name" value="C1.5:_HAD__Beta-PGM__Phosphata"/>
    <property type="match status" value="1"/>
</dbReference>
<dbReference type="RefSeq" id="WP_090960605.1">
    <property type="nucleotide sequence ID" value="NZ_FOOA01000003.1"/>
</dbReference>
<dbReference type="Gene3D" id="1.10.150.240">
    <property type="entry name" value="Putative phosphatase, domain 2"/>
    <property type="match status" value="1"/>
</dbReference>
<reference evidence="6 7" key="1">
    <citation type="submission" date="2020-08" db="EMBL/GenBank/DDBJ databases">
        <title>Genomic Encyclopedia of Type Strains, Phase IV (KMG-IV): sequencing the most valuable type-strain genomes for metagenomic binning, comparative biology and taxonomic classification.</title>
        <authorList>
            <person name="Goeker M."/>
        </authorList>
    </citation>
    <scope>NUCLEOTIDE SEQUENCE [LARGE SCALE GENOMIC DNA]</scope>
    <source>
        <strain evidence="6 7">DSM 25024</strain>
    </source>
</reference>
<dbReference type="InterPro" id="IPR036412">
    <property type="entry name" value="HAD-like_sf"/>
</dbReference>
<dbReference type="SFLD" id="SFLDS00003">
    <property type="entry name" value="Haloacid_Dehalogenase"/>
    <property type="match status" value="1"/>
</dbReference>
<comment type="similarity">
    <text evidence="2">Belongs to the HAD-like hydrolase superfamily. CbbY/CbbZ/Gph/YieH family.</text>
</comment>
<dbReference type="CDD" id="cd07505">
    <property type="entry name" value="HAD_BPGM-like"/>
    <property type="match status" value="1"/>
</dbReference>
<evidence type="ECO:0000256" key="1">
    <source>
        <dbReference type="ARBA" id="ARBA00001946"/>
    </source>
</evidence>
<name>A0A7W6BRM5_9HYPH</name>
<evidence type="ECO:0000256" key="2">
    <source>
        <dbReference type="ARBA" id="ARBA00006171"/>
    </source>
</evidence>